<dbReference type="EMBL" id="CAJPEV010000401">
    <property type="protein sequence ID" value="CAG0884902.1"/>
    <property type="molecule type" value="Genomic_DNA"/>
</dbReference>
<sequence length="225" mass="25937">MCHFWYFLCSEPRMNRPKTANSRNEDEMMSKARIKLQTETDPVEKLRLLCLQRGSSGILGLGRVFRRMDDNMNKSLSIEEFTKGMQDTGLKVTNDETQALFKMFDKDGSGSINFDEFLINVRPPMSNNRKKLVEMAFNKMDVTGDGVITVEDLQKTYNVKSNPKYLSGEETEEQILRKFLAKFEENGSVDGKVTKDEFYDYYSGVSASIDTDAYFDLMMRTAFKM</sequence>
<dbReference type="PROSITE" id="PS50222">
    <property type="entry name" value="EF_HAND_2"/>
    <property type="match status" value="3"/>
</dbReference>
<keyword evidence="2" id="KW-0677">Repeat</keyword>
<dbReference type="EMBL" id="LR899918">
    <property type="protein sequence ID" value="CAD7243290.1"/>
    <property type="molecule type" value="Genomic_DNA"/>
</dbReference>
<dbReference type="PANTHER" id="PTHR34524">
    <property type="entry name" value="CALCYPHOSIN"/>
    <property type="match status" value="1"/>
</dbReference>
<dbReference type="InterPro" id="IPR002048">
    <property type="entry name" value="EF_hand_dom"/>
</dbReference>
<dbReference type="InterPro" id="IPR018247">
    <property type="entry name" value="EF_Hand_1_Ca_BS"/>
</dbReference>
<organism evidence="5">
    <name type="scientific">Darwinula stevensoni</name>
    <dbReference type="NCBI Taxonomy" id="69355"/>
    <lineage>
        <taxon>Eukaryota</taxon>
        <taxon>Metazoa</taxon>
        <taxon>Ecdysozoa</taxon>
        <taxon>Arthropoda</taxon>
        <taxon>Crustacea</taxon>
        <taxon>Oligostraca</taxon>
        <taxon>Ostracoda</taxon>
        <taxon>Podocopa</taxon>
        <taxon>Podocopida</taxon>
        <taxon>Darwinulocopina</taxon>
        <taxon>Darwinuloidea</taxon>
        <taxon>Darwinulidae</taxon>
        <taxon>Darwinula</taxon>
    </lineage>
</organism>
<dbReference type="PANTHER" id="PTHR34524:SF6">
    <property type="entry name" value="CALCYPHOSINE LIKE"/>
    <property type="match status" value="1"/>
</dbReference>
<gene>
    <name evidence="5" type="ORF">DSTB1V02_LOCUS3216</name>
</gene>
<proteinExistence type="predicted"/>
<dbReference type="Pfam" id="PF13499">
    <property type="entry name" value="EF-hand_7"/>
    <property type="match status" value="2"/>
</dbReference>
<feature type="domain" description="EF-hand" evidence="4">
    <location>
        <begin position="128"/>
        <end position="163"/>
    </location>
</feature>
<dbReference type="AlphaFoldDB" id="A0A7R9A4S9"/>
<keyword evidence="3" id="KW-0106">Calcium</keyword>
<accession>A0A7R9A4S9</accession>
<dbReference type="Gene3D" id="1.10.238.10">
    <property type="entry name" value="EF-hand"/>
    <property type="match status" value="2"/>
</dbReference>
<keyword evidence="6" id="KW-1185">Reference proteome</keyword>
<keyword evidence="1" id="KW-0479">Metal-binding</keyword>
<evidence type="ECO:0000259" key="4">
    <source>
        <dbReference type="PROSITE" id="PS50222"/>
    </source>
</evidence>
<dbReference type="InterPro" id="IPR051581">
    <property type="entry name" value="Ca-bind"/>
</dbReference>
<protein>
    <recommendedName>
        <fullName evidence="4">EF-hand domain-containing protein</fullName>
    </recommendedName>
</protein>
<evidence type="ECO:0000313" key="5">
    <source>
        <dbReference type="EMBL" id="CAD7243290.1"/>
    </source>
</evidence>
<dbReference type="OrthoDB" id="444540at2759"/>
<name>A0A7R9A4S9_9CRUS</name>
<evidence type="ECO:0000256" key="2">
    <source>
        <dbReference type="ARBA" id="ARBA00022737"/>
    </source>
</evidence>
<dbReference type="PROSITE" id="PS00018">
    <property type="entry name" value="EF_HAND_1"/>
    <property type="match status" value="2"/>
</dbReference>
<dbReference type="GO" id="GO:0005509">
    <property type="term" value="F:calcium ion binding"/>
    <property type="evidence" value="ECO:0007669"/>
    <property type="project" value="InterPro"/>
</dbReference>
<feature type="domain" description="EF-hand" evidence="4">
    <location>
        <begin position="92"/>
        <end position="127"/>
    </location>
</feature>
<feature type="domain" description="EF-hand" evidence="4">
    <location>
        <begin position="56"/>
        <end position="91"/>
    </location>
</feature>
<dbReference type="SUPFAM" id="SSF47473">
    <property type="entry name" value="EF-hand"/>
    <property type="match status" value="1"/>
</dbReference>
<dbReference type="SMART" id="SM00054">
    <property type="entry name" value="EFh"/>
    <property type="match status" value="4"/>
</dbReference>
<reference evidence="5" key="1">
    <citation type="submission" date="2020-11" db="EMBL/GenBank/DDBJ databases">
        <authorList>
            <person name="Tran Van P."/>
        </authorList>
    </citation>
    <scope>NUCLEOTIDE SEQUENCE</scope>
</reference>
<evidence type="ECO:0000256" key="3">
    <source>
        <dbReference type="ARBA" id="ARBA00022837"/>
    </source>
</evidence>
<evidence type="ECO:0000313" key="6">
    <source>
        <dbReference type="Proteomes" id="UP000677054"/>
    </source>
</evidence>
<dbReference type="InterPro" id="IPR011992">
    <property type="entry name" value="EF-hand-dom_pair"/>
</dbReference>
<dbReference type="Proteomes" id="UP000677054">
    <property type="component" value="Unassembled WGS sequence"/>
</dbReference>
<evidence type="ECO:0000256" key="1">
    <source>
        <dbReference type="ARBA" id="ARBA00022723"/>
    </source>
</evidence>
<dbReference type="CDD" id="cd00051">
    <property type="entry name" value="EFh"/>
    <property type="match status" value="1"/>
</dbReference>